<keyword evidence="2" id="KW-0328">Glycosyltransferase</keyword>
<dbReference type="OrthoDB" id="3180470at2"/>
<name>K6WYB0_9MICO</name>
<keyword evidence="7" id="KW-1185">Reference proteome</keyword>
<gene>
    <name evidence="6" type="ORF">KILIM_056_00210</name>
</gene>
<feature type="domain" description="Glycosyltransferase subfamily 4-like N-terminal" evidence="5">
    <location>
        <begin position="23"/>
        <end position="228"/>
    </location>
</feature>
<feature type="region of interest" description="Disordered" evidence="4">
    <location>
        <begin position="292"/>
        <end position="316"/>
    </location>
</feature>
<evidence type="ECO:0000256" key="2">
    <source>
        <dbReference type="ARBA" id="ARBA00022676"/>
    </source>
</evidence>
<accession>K6WYB0</accession>
<dbReference type="AlphaFoldDB" id="K6WYB0"/>
<keyword evidence="3 6" id="KW-0808">Transferase</keyword>
<dbReference type="PANTHER" id="PTHR45947">
    <property type="entry name" value="SULFOQUINOVOSYL TRANSFERASE SQD2"/>
    <property type="match status" value="1"/>
</dbReference>
<dbReference type="CDD" id="cd03794">
    <property type="entry name" value="GT4_WbuB-like"/>
    <property type="match status" value="1"/>
</dbReference>
<dbReference type="STRING" id="1184609.KILIM_056_00210"/>
<protein>
    <recommendedName>
        <fullName evidence="1">D-inositol 3-phosphate glycosyltransferase</fullName>
    </recommendedName>
</protein>
<organism evidence="6 7">
    <name type="scientific">Kineosphaera limosa NBRC 100340</name>
    <dbReference type="NCBI Taxonomy" id="1184609"/>
    <lineage>
        <taxon>Bacteria</taxon>
        <taxon>Bacillati</taxon>
        <taxon>Actinomycetota</taxon>
        <taxon>Actinomycetes</taxon>
        <taxon>Micrococcales</taxon>
        <taxon>Dermatophilaceae</taxon>
        <taxon>Kineosphaera</taxon>
    </lineage>
</organism>
<dbReference type="GO" id="GO:0016758">
    <property type="term" value="F:hexosyltransferase activity"/>
    <property type="evidence" value="ECO:0007669"/>
    <property type="project" value="TreeGrafter"/>
</dbReference>
<reference evidence="6 7" key="1">
    <citation type="submission" date="2012-08" db="EMBL/GenBank/DDBJ databases">
        <title>Whole genome shotgun sequence of Kineosphaera limosa NBRC 100340.</title>
        <authorList>
            <person name="Yoshida I."/>
            <person name="Isaki S."/>
            <person name="Hosoyama A."/>
            <person name="Tsuchikane K."/>
            <person name="Katsumata H."/>
            <person name="Ando Y."/>
            <person name="Ohji S."/>
            <person name="Hamada M."/>
            <person name="Tamura T."/>
            <person name="Yamazoe A."/>
            <person name="Yamazaki S."/>
            <person name="Fujita N."/>
        </authorList>
    </citation>
    <scope>NUCLEOTIDE SEQUENCE [LARGE SCALE GENOMIC DNA]</scope>
    <source>
        <strain evidence="6 7">NBRC 100340</strain>
    </source>
</reference>
<dbReference type="Gene3D" id="3.40.50.2000">
    <property type="entry name" value="Glycogen Phosphorylase B"/>
    <property type="match status" value="2"/>
</dbReference>
<evidence type="ECO:0000313" key="7">
    <source>
        <dbReference type="Proteomes" id="UP000008366"/>
    </source>
</evidence>
<dbReference type="Pfam" id="PF13579">
    <property type="entry name" value="Glyco_trans_4_4"/>
    <property type="match status" value="1"/>
</dbReference>
<evidence type="ECO:0000256" key="3">
    <source>
        <dbReference type="ARBA" id="ARBA00022679"/>
    </source>
</evidence>
<dbReference type="EMBL" id="BAHD01000056">
    <property type="protein sequence ID" value="GAB97097.1"/>
    <property type="molecule type" value="Genomic_DNA"/>
</dbReference>
<evidence type="ECO:0000256" key="1">
    <source>
        <dbReference type="ARBA" id="ARBA00021292"/>
    </source>
</evidence>
<evidence type="ECO:0000256" key="4">
    <source>
        <dbReference type="SAM" id="MobiDB-lite"/>
    </source>
</evidence>
<dbReference type="RefSeq" id="WP_006593629.1">
    <property type="nucleotide sequence ID" value="NZ_BAHD01000056.1"/>
</dbReference>
<feature type="region of interest" description="Disordered" evidence="4">
    <location>
        <begin position="156"/>
        <end position="176"/>
    </location>
</feature>
<evidence type="ECO:0000313" key="6">
    <source>
        <dbReference type="EMBL" id="GAB97097.1"/>
    </source>
</evidence>
<sequence>MRLGLLTQWFDPEPGPAALPGVLARGLERRGHDVRVLTGFPNYPTGRLAPGYRVRPRTQETLDRLHVTRVALYPSHDDSTARRMLNYGSFGLTAAVLGGPALAGLDALWVNYSPITVAPAMWRARYLHGVPLVAHIGDLWPDTLWAGGFAPDQRLAGRRPRATGTGAASESTPGALGRAAGSATRAALNAWCGAMYDSAQVVSYISPGVHEVLRERGVDAAKLEYAPMWADEATFAPADAATAAAGLAWRRGLGIDDDDVLVLYAGALGHAQGLHTLVRAAQQAAQVAPAGGPARLAAGRSAQAPHGSHGSSATTSGRLRVVIAGSGVAEAELAQLASAQPGPAEQRTVRLVGRVDQAQMPQLMAAADACYIGLAADPLSRITMPSKTQATMAAGRPIVVAADGDVAQVVTQAGAGWATGSADVPGLTRILLRLCESGADQREARGRAGRVYYERMFSVDRALDRVERHLQQAASAGREQP</sequence>
<dbReference type="InterPro" id="IPR050194">
    <property type="entry name" value="Glycosyltransferase_grp1"/>
</dbReference>
<dbReference type="Pfam" id="PF13692">
    <property type="entry name" value="Glyco_trans_1_4"/>
    <property type="match status" value="1"/>
</dbReference>
<proteinExistence type="predicted"/>
<dbReference type="SUPFAM" id="SSF53756">
    <property type="entry name" value="UDP-Glycosyltransferase/glycogen phosphorylase"/>
    <property type="match status" value="1"/>
</dbReference>
<dbReference type="eggNOG" id="COG0438">
    <property type="taxonomic scope" value="Bacteria"/>
</dbReference>
<comment type="caution">
    <text evidence="6">The sequence shown here is derived from an EMBL/GenBank/DDBJ whole genome shotgun (WGS) entry which is preliminary data.</text>
</comment>
<dbReference type="GO" id="GO:1901137">
    <property type="term" value="P:carbohydrate derivative biosynthetic process"/>
    <property type="evidence" value="ECO:0007669"/>
    <property type="project" value="UniProtKB-ARBA"/>
</dbReference>
<dbReference type="InterPro" id="IPR028098">
    <property type="entry name" value="Glyco_trans_4-like_N"/>
</dbReference>
<evidence type="ECO:0000259" key="5">
    <source>
        <dbReference type="Pfam" id="PF13579"/>
    </source>
</evidence>
<dbReference type="Proteomes" id="UP000008366">
    <property type="component" value="Unassembled WGS sequence"/>
</dbReference>
<dbReference type="PANTHER" id="PTHR45947:SF3">
    <property type="entry name" value="SULFOQUINOVOSYL TRANSFERASE SQD2"/>
    <property type="match status" value="1"/>
</dbReference>